<feature type="domain" description="Protein FecR C-terminal" evidence="3">
    <location>
        <begin position="284"/>
        <end position="347"/>
    </location>
</feature>
<dbReference type="RefSeq" id="WP_097132390.1">
    <property type="nucleotide sequence ID" value="NZ_OCMT01000003.1"/>
</dbReference>
<dbReference type="PIRSF" id="PIRSF018266">
    <property type="entry name" value="FecR"/>
    <property type="match status" value="1"/>
</dbReference>
<dbReference type="GO" id="GO:0016989">
    <property type="term" value="F:sigma factor antagonist activity"/>
    <property type="evidence" value="ECO:0007669"/>
    <property type="project" value="TreeGrafter"/>
</dbReference>
<dbReference type="Proteomes" id="UP000219281">
    <property type="component" value="Unassembled WGS sequence"/>
</dbReference>
<keyword evidence="1" id="KW-1133">Transmembrane helix</keyword>
<dbReference type="InterPro" id="IPR012373">
    <property type="entry name" value="Ferrdict_sens_TM"/>
</dbReference>
<feature type="transmembrane region" description="Helical" evidence="1">
    <location>
        <begin position="88"/>
        <end position="108"/>
    </location>
</feature>
<evidence type="ECO:0000256" key="1">
    <source>
        <dbReference type="SAM" id="Phobius"/>
    </source>
</evidence>
<reference evidence="5" key="1">
    <citation type="submission" date="2017-09" db="EMBL/GenBank/DDBJ databases">
        <authorList>
            <person name="Varghese N."/>
            <person name="Submissions S."/>
        </authorList>
    </citation>
    <scope>NUCLEOTIDE SEQUENCE [LARGE SCALE GENOMIC DNA]</scope>
    <source>
        <strain evidence="5">CGMCC 1.12803</strain>
    </source>
</reference>
<gene>
    <name evidence="4" type="ORF">SAMN06297358_2538</name>
</gene>
<evidence type="ECO:0000259" key="2">
    <source>
        <dbReference type="Pfam" id="PF04773"/>
    </source>
</evidence>
<keyword evidence="1" id="KW-0812">Transmembrane</keyword>
<keyword evidence="5" id="KW-1185">Reference proteome</keyword>
<dbReference type="AlphaFoldDB" id="A0A286A6C2"/>
<dbReference type="InterPro" id="IPR006860">
    <property type="entry name" value="FecR"/>
</dbReference>
<dbReference type="PANTHER" id="PTHR30273:SF2">
    <property type="entry name" value="PROTEIN FECR"/>
    <property type="match status" value="1"/>
</dbReference>
<dbReference type="Gene3D" id="3.55.50.30">
    <property type="match status" value="1"/>
</dbReference>
<organism evidence="4 5">
    <name type="scientific">Pedobacter xixiisoli</name>
    <dbReference type="NCBI Taxonomy" id="1476464"/>
    <lineage>
        <taxon>Bacteria</taxon>
        <taxon>Pseudomonadati</taxon>
        <taxon>Bacteroidota</taxon>
        <taxon>Sphingobacteriia</taxon>
        <taxon>Sphingobacteriales</taxon>
        <taxon>Sphingobacteriaceae</taxon>
        <taxon>Pedobacter</taxon>
    </lineage>
</organism>
<keyword evidence="1" id="KW-0472">Membrane</keyword>
<dbReference type="EMBL" id="OCMT01000003">
    <property type="protein sequence ID" value="SOD17446.1"/>
    <property type="molecule type" value="Genomic_DNA"/>
</dbReference>
<dbReference type="Gene3D" id="2.60.120.1440">
    <property type="match status" value="1"/>
</dbReference>
<accession>A0A286A6C2</accession>
<protein>
    <submittedName>
        <fullName evidence="4">FecR family protein</fullName>
    </submittedName>
</protein>
<dbReference type="Pfam" id="PF16344">
    <property type="entry name" value="FecR_C"/>
    <property type="match status" value="1"/>
</dbReference>
<dbReference type="Pfam" id="PF04773">
    <property type="entry name" value="FecR"/>
    <property type="match status" value="1"/>
</dbReference>
<evidence type="ECO:0000259" key="3">
    <source>
        <dbReference type="Pfam" id="PF16344"/>
    </source>
</evidence>
<evidence type="ECO:0000313" key="4">
    <source>
        <dbReference type="EMBL" id="SOD17446.1"/>
    </source>
</evidence>
<dbReference type="OrthoDB" id="1523735at2"/>
<dbReference type="InterPro" id="IPR032508">
    <property type="entry name" value="FecR_C"/>
</dbReference>
<feature type="domain" description="FecR protein" evidence="2">
    <location>
        <begin position="119"/>
        <end position="203"/>
    </location>
</feature>
<proteinExistence type="predicted"/>
<sequence length="349" mass="40049">MIDRSKFEAEDFLIDATFQHYCAGTDRLSTAYWSKYIAQHPEQQKTIAEAEKLYQLLSGNKAKLNERILAFQESFEQVKTVPLKLRRIWWAVAAAVLITLGIGSVFFVKEKPQPAVYADAYHTASGERRKVTLPDGSTVWLNAKSTLKLDKNFNKSNRLVWLQGEGFFDVTHSKKPFKVQTSEFEINVLGTAFNVKAYPDEITSEATLIRGLITMQTVDGAGIITLKPSQKITLYKKKNATILPQLKRQSKILPPEITIDHYQLVRDSTVVETAWTQNRIEIFDQDFGEVKSILEKWYNVKITFTDQELEKYRFTATFSNETVKQVLDALQQVEKFNYEIKGDQIKISK</sequence>
<evidence type="ECO:0000313" key="5">
    <source>
        <dbReference type="Proteomes" id="UP000219281"/>
    </source>
</evidence>
<dbReference type="PANTHER" id="PTHR30273">
    <property type="entry name" value="PERIPLASMIC SIGNAL SENSOR AND SIGMA FACTOR ACTIVATOR FECR-RELATED"/>
    <property type="match status" value="1"/>
</dbReference>
<name>A0A286A6C2_9SPHI</name>